<sequence length="158" mass="18868">MNDKVLLRWLNWFYTLEMGQIDLYVNQAKQSNDDYIKHVLLKIAEIELNHARMFKDIIIRLGSKPLKIDSLLSYITGLLPGKLTPLFGTVNFFYYNYVIETMAIYDYKKLIKKIEPDSVLHCDLLDILTNNLVEEDIHRSWFKDRRESLQRIKKKQKK</sequence>
<protein>
    <recommendedName>
        <fullName evidence="3">Ferritin-like domain-containing protein</fullName>
    </recommendedName>
</protein>
<dbReference type="AlphaFoldDB" id="A0A8A7K772"/>
<gene>
    <name evidence="1" type="ORF">GM661_06360</name>
</gene>
<accession>A0A8A7K772</accession>
<proteinExistence type="predicted"/>
<dbReference type="RefSeq" id="WP_230869255.1">
    <property type="nucleotide sequence ID" value="NZ_CP046640.1"/>
</dbReference>
<dbReference type="InterPro" id="IPR012347">
    <property type="entry name" value="Ferritin-like"/>
</dbReference>
<name>A0A8A7K772_9FIRM</name>
<reference evidence="1" key="1">
    <citation type="submission" date="2019-12" db="EMBL/GenBank/DDBJ databases">
        <authorList>
            <person name="zhang j."/>
            <person name="sun C.M."/>
        </authorList>
    </citation>
    <scope>NUCLEOTIDE SEQUENCE</scope>
    <source>
        <strain evidence="1">NS-1</strain>
    </source>
</reference>
<dbReference type="SUPFAM" id="SSF47240">
    <property type="entry name" value="Ferritin-like"/>
    <property type="match status" value="1"/>
</dbReference>
<dbReference type="Gene3D" id="1.20.1260.10">
    <property type="match status" value="1"/>
</dbReference>
<evidence type="ECO:0008006" key="3">
    <source>
        <dbReference type="Google" id="ProtNLM"/>
    </source>
</evidence>
<dbReference type="CDD" id="cd00657">
    <property type="entry name" value="Ferritin_like"/>
    <property type="match status" value="1"/>
</dbReference>
<evidence type="ECO:0000313" key="2">
    <source>
        <dbReference type="Proteomes" id="UP000665020"/>
    </source>
</evidence>
<dbReference type="InterPro" id="IPR009078">
    <property type="entry name" value="Ferritin-like_SF"/>
</dbReference>
<evidence type="ECO:0000313" key="1">
    <source>
        <dbReference type="EMBL" id="QTL97633.1"/>
    </source>
</evidence>
<dbReference type="KEGG" id="ifn:GM661_06360"/>
<dbReference type="EMBL" id="CP046640">
    <property type="protein sequence ID" value="QTL97633.1"/>
    <property type="molecule type" value="Genomic_DNA"/>
</dbReference>
<organism evidence="1 2">
    <name type="scientific">Iocasia fonsfrigidae</name>
    <dbReference type="NCBI Taxonomy" id="2682810"/>
    <lineage>
        <taxon>Bacteria</taxon>
        <taxon>Bacillati</taxon>
        <taxon>Bacillota</taxon>
        <taxon>Clostridia</taxon>
        <taxon>Halanaerobiales</taxon>
        <taxon>Halanaerobiaceae</taxon>
        <taxon>Iocasia</taxon>
    </lineage>
</organism>
<dbReference type="Proteomes" id="UP000665020">
    <property type="component" value="Chromosome"/>
</dbReference>
<keyword evidence="2" id="KW-1185">Reference proteome</keyword>